<gene>
    <name evidence="1" type="ORF">CLOLEP_01857</name>
</gene>
<dbReference type="EMBL" id="ABCB02000018">
    <property type="protein sequence ID" value="EDO61461.1"/>
    <property type="molecule type" value="Genomic_DNA"/>
</dbReference>
<name>A7VTG5_9FIRM</name>
<reference evidence="1 2" key="2">
    <citation type="submission" date="2007-08" db="EMBL/GenBank/DDBJ databases">
        <authorList>
            <person name="Fulton L."/>
            <person name="Clifton S."/>
            <person name="Fulton B."/>
            <person name="Xu J."/>
            <person name="Minx P."/>
            <person name="Pepin K.H."/>
            <person name="Johnson M."/>
            <person name="Thiruvilangam P."/>
            <person name="Bhonagiri V."/>
            <person name="Nash W.E."/>
            <person name="Wang C."/>
            <person name="Mardis E.R."/>
            <person name="Wilson R.K."/>
        </authorList>
    </citation>
    <scope>NUCLEOTIDE SEQUENCE [LARGE SCALE GENOMIC DNA]</scope>
    <source>
        <strain evidence="1 2">DSM 753</strain>
    </source>
</reference>
<evidence type="ECO:0000313" key="1">
    <source>
        <dbReference type="EMBL" id="EDO61461.1"/>
    </source>
</evidence>
<organism evidence="1 2">
    <name type="scientific">[Clostridium] leptum DSM 753</name>
    <dbReference type="NCBI Taxonomy" id="428125"/>
    <lineage>
        <taxon>Bacteria</taxon>
        <taxon>Bacillati</taxon>
        <taxon>Bacillota</taxon>
        <taxon>Clostridia</taxon>
        <taxon>Eubacteriales</taxon>
        <taxon>Oscillospiraceae</taxon>
        <taxon>Oscillospiraceae incertae sedis</taxon>
    </lineage>
</organism>
<evidence type="ECO:0000313" key="2">
    <source>
        <dbReference type="Proteomes" id="UP000003490"/>
    </source>
</evidence>
<reference evidence="1 2" key="1">
    <citation type="submission" date="2007-08" db="EMBL/GenBank/DDBJ databases">
        <title>Draft genome sequence of Clostridium leptum (DSM 753).</title>
        <authorList>
            <person name="Sudarsanam P."/>
            <person name="Ley R."/>
            <person name="Guruge J."/>
            <person name="Turnbaugh P.J."/>
            <person name="Mahowald M."/>
            <person name="Liep D."/>
            <person name="Gordon J."/>
        </authorList>
    </citation>
    <scope>NUCLEOTIDE SEQUENCE [LARGE SCALE GENOMIC DNA]</scope>
    <source>
        <strain evidence="1 2">DSM 753</strain>
    </source>
</reference>
<sequence>MRRKQNEPSFFGVPCSAGNDLIGAGEISVIYYWILEAAQAWLKGKRRGFQEI</sequence>
<dbReference type="AlphaFoldDB" id="A7VTG5"/>
<accession>A7VTG5</accession>
<comment type="caution">
    <text evidence="1">The sequence shown here is derived from an EMBL/GenBank/DDBJ whole genome shotgun (WGS) entry which is preliminary data.</text>
</comment>
<dbReference type="HOGENOM" id="CLU_3078416_0_0_9"/>
<protein>
    <submittedName>
        <fullName evidence="1">Uncharacterized protein</fullName>
    </submittedName>
</protein>
<dbReference type="Proteomes" id="UP000003490">
    <property type="component" value="Unassembled WGS sequence"/>
</dbReference>
<proteinExistence type="predicted"/>